<dbReference type="EMBL" id="KV417328">
    <property type="protein sequence ID" value="KZO91144.1"/>
    <property type="molecule type" value="Genomic_DNA"/>
</dbReference>
<dbReference type="PANTHER" id="PTHR28075:SF3">
    <property type="entry name" value="DUF1748-DOMAIN-CONTAINING PROTEIN"/>
    <property type="match status" value="1"/>
</dbReference>
<keyword evidence="2" id="KW-1185">Reference proteome</keyword>
<dbReference type="PANTHER" id="PTHR28075">
    <property type="entry name" value="CHROMOSOME 16, WHOLE GENOME SHOTGUN SEQUENCE"/>
    <property type="match status" value="1"/>
</dbReference>
<dbReference type="AlphaFoldDB" id="A0A167H1U9"/>
<protein>
    <submittedName>
        <fullName evidence="1">DUF1748-domain-containing protein</fullName>
    </submittedName>
</protein>
<dbReference type="GO" id="GO:0005737">
    <property type="term" value="C:cytoplasm"/>
    <property type="evidence" value="ECO:0007669"/>
    <property type="project" value="TreeGrafter"/>
</dbReference>
<gene>
    <name evidence="1" type="ORF">CALVIDRAFT_522004</name>
</gene>
<accession>A0A167H1U9</accession>
<dbReference type="OrthoDB" id="16824at2759"/>
<sequence length="75" mass="8202">MVLGRLVHYAADAVLISTLLAGVKRSSGFSPDTLLISDATTRSIVDKYLAVGDTIFDMVQATAVNSAYWKREVRR</sequence>
<dbReference type="Proteomes" id="UP000076738">
    <property type="component" value="Unassembled WGS sequence"/>
</dbReference>
<evidence type="ECO:0000313" key="2">
    <source>
        <dbReference type="Proteomes" id="UP000076738"/>
    </source>
</evidence>
<name>A0A167H1U9_CALVF</name>
<proteinExistence type="predicted"/>
<organism evidence="1 2">
    <name type="scientific">Calocera viscosa (strain TUFC12733)</name>
    <dbReference type="NCBI Taxonomy" id="1330018"/>
    <lineage>
        <taxon>Eukaryota</taxon>
        <taxon>Fungi</taxon>
        <taxon>Dikarya</taxon>
        <taxon>Basidiomycota</taxon>
        <taxon>Agaricomycotina</taxon>
        <taxon>Dacrymycetes</taxon>
        <taxon>Dacrymycetales</taxon>
        <taxon>Dacrymycetaceae</taxon>
        <taxon>Calocera</taxon>
    </lineage>
</organism>
<evidence type="ECO:0000313" key="1">
    <source>
        <dbReference type="EMBL" id="KZO91144.1"/>
    </source>
</evidence>
<dbReference type="InterPro" id="IPR013726">
    <property type="entry name" value="Mitofissin"/>
</dbReference>
<reference evidence="1 2" key="1">
    <citation type="journal article" date="2016" name="Mol. Biol. Evol.">
        <title>Comparative Genomics of Early-Diverging Mushroom-Forming Fungi Provides Insights into the Origins of Lignocellulose Decay Capabilities.</title>
        <authorList>
            <person name="Nagy L.G."/>
            <person name="Riley R."/>
            <person name="Tritt A."/>
            <person name="Adam C."/>
            <person name="Daum C."/>
            <person name="Floudas D."/>
            <person name="Sun H."/>
            <person name="Yadav J.S."/>
            <person name="Pangilinan J."/>
            <person name="Larsson K.H."/>
            <person name="Matsuura K."/>
            <person name="Barry K."/>
            <person name="Labutti K."/>
            <person name="Kuo R."/>
            <person name="Ohm R.A."/>
            <person name="Bhattacharya S.S."/>
            <person name="Shirouzu T."/>
            <person name="Yoshinaga Y."/>
            <person name="Martin F.M."/>
            <person name="Grigoriev I.V."/>
            <person name="Hibbett D.S."/>
        </authorList>
    </citation>
    <scope>NUCLEOTIDE SEQUENCE [LARGE SCALE GENOMIC DNA]</scope>
    <source>
        <strain evidence="1 2">TUFC12733</strain>
    </source>
</reference>
<dbReference type="Pfam" id="PF08520">
    <property type="entry name" value="Mitofissin"/>
    <property type="match status" value="1"/>
</dbReference>